<dbReference type="STRING" id="407022.SAMN05661044_04912"/>
<sequence>MDKRVEDALKASVQAFEKIIEKSNSNFLLDLIAAFESDENYMQKVDLLDQCFDDYPQYEDLREVVFDLLLMNFFAADVEKLEEDYLESEEWEEIEEQTIDRGTELLNLLLYLRECTDDEVEPELDDFLKEFLLVDEDEFQDEYRIYEPMIANQILIDSDYQEIQKVANKLDEEQELAELFYPIMSFFAEKDPSSQQFDQFIKNSSNPGFDAAVYTLAIAYNQN</sequence>
<evidence type="ECO:0000313" key="1">
    <source>
        <dbReference type="EMBL" id="SEM33555.1"/>
    </source>
</evidence>
<organism evidence="1 2">
    <name type="scientific">Olivibacter domesticus</name>
    <name type="common">Pseudosphingobacterium domesticum</name>
    <dbReference type="NCBI Taxonomy" id="407022"/>
    <lineage>
        <taxon>Bacteria</taxon>
        <taxon>Pseudomonadati</taxon>
        <taxon>Bacteroidota</taxon>
        <taxon>Sphingobacteriia</taxon>
        <taxon>Sphingobacteriales</taxon>
        <taxon>Sphingobacteriaceae</taxon>
        <taxon>Olivibacter</taxon>
    </lineage>
</organism>
<dbReference type="AlphaFoldDB" id="A0A1H7XIQ9"/>
<dbReference type="Proteomes" id="UP000199421">
    <property type="component" value="Unassembled WGS sequence"/>
</dbReference>
<dbReference type="EMBL" id="FOAF01000010">
    <property type="protein sequence ID" value="SEM33555.1"/>
    <property type="molecule type" value="Genomic_DNA"/>
</dbReference>
<evidence type="ECO:0000313" key="2">
    <source>
        <dbReference type="Proteomes" id="UP000199421"/>
    </source>
</evidence>
<protein>
    <submittedName>
        <fullName evidence="1">Uncharacterized protein</fullName>
    </submittedName>
</protein>
<name>A0A1H7XIQ9_OLID1</name>
<proteinExistence type="predicted"/>
<reference evidence="2" key="1">
    <citation type="submission" date="2016-10" db="EMBL/GenBank/DDBJ databases">
        <authorList>
            <person name="Varghese N."/>
            <person name="Submissions S."/>
        </authorList>
    </citation>
    <scope>NUCLEOTIDE SEQUENCE [LARGE SCALE GENOMIC DNA]</scope>
    <source>
        <strain evidence="2">DSM 18733</strain>
    </source>
</reference>
<keyword evidence="2" id="KW-1185">Reference proteome</keyword>
<dbReference type="RefSeq" id="WP_093330558.1">
    <property type="nucleotide sequence ID" value="NZ_FOAF01000010.1"/>
</dbReference>
<accession>A0A1H7XIQ9</accession>
<dbReference type="OrthoDB" id="792024at2"/>
<gene>
    <name evidence="1" type="ORF">SAMN05661044_04912</name>
</gene>